<gene>
    <name evidence="4" type="ORF">CTRG_03899</name>
</gene>
<dbReference type="Gene3D" id="2.120.10.80">
    <property type="entry name" value="Kelch-type beta propeller"/>
    <property type="match status" value="1"/>
</dbReference>
<keyword evidence="1" id="KW-0880">Kelch repeat</keyword>
<evidence type="ECO:0000313" key="4">
    <source>
        <dbReference type="EMBL" id="EER32228.1"/>
    </source>
</evidence>
<name>C5MCE8_CANTT</name>
<dbReference type="InterPro" id="IPR011333">
    <property type="entry name" value="SKP1/BTB/POZ_sf"/>
</dbReference>
<evidence type="ECO:0000259" key="3">
    <source>
        <dbReference type="PROSITE" id="PS50097"/>
    </source>
</evidence>
<evidence type="ECO:0000313" key="5">
    <source>
        <dbReference type="Proteomes" id="UP000002037"/>
    </source>
</evidence>
<dbReference type="eggNOG" id="KOG0379">
    <property type="taxonomic scope" value="Eukaryota"/>
</dbReference>
<dbReference type="RefSeq" id="XP_002549602.1">
    <property type="nucleotide sequence ID" value="XM_002549556.1"/>
</dbReference>
<dbReference type="PANTHER" id="PTHR46093">
    <property type="entry name" value="ACYL-COA-BINDING DOMAIN-CONTAINING PROTEIN 5"/>
    <property type="match status" value="1"/>
</dbReference>
<dbReference type="PANTHER" id="PTHR46093:SF18">
    <property type="entry name" value="FIBRONECTIN TYPE-III DOMAIN-CONTAINING PROTEIN"/>
    <property type="match status" value="1"/>
</dbReference>
<feature type="domain" description="BTB" evidence="3">
    <location>
        <begin position="495"/>
        <end position="557"/>
    </location>
</feature>
<dbReference type="InterPro" id="IPR015915">
    <property type="entry name" value="Kelch-typ_b-propeller"/>
</dbReference>
<dbReference type="Pfam" id="PF00651">
    <property type="entry name" value="BTB"/>
    <property type="match status" value="1"/>
</dbReference>
<dbReference type="EMBL" id="GG692399">
    <property type="protein sequence ID" value="EER32228.1"/>
    <property type="molecule type" value="Genomic_DNA"/>
</dbReference>
<dbReference type="Pfam" id="PF24681">
    <property type="entry name" value="Kelch_KLHDC2_KLHL20_DRC7"/>
    <property type="match status" value="1"/>
</dbReference>
<dbReference type="SUPFAM" id="SSF54695">
    <property type="entry name" value="POZ domain"/>
    <property type="match status" value="1"/>
</dbReference>
<dbReference type="InterPro" id="IPR000210">
    <property type="entry name" value="BTB/POZ_dom"/>
</dbReference>
<dbReference type="VEuPathDB" id="FungiDB:CTRG_03899"/>
<proteinExistence type="predicted"/>
<organism evidence="4 5">
    <name type="scientific">Candida tropicalis (strain ATCC MYA-3404 / T1)</name>
    <name type="common">Yeast</name>
    <dbReference type="NCBI Taxonomy" id="294747"/>
    <lineage>
        <taxon>Eukaryota</taxon>
        <taxon>Fungi</taxon>
        <taxon>Dikarya</taxon>
        <taxon>Ascomycota</taxon>
        <taxon>Saccharomycotina</taxon>
        <taxon>Pichiomycetes</taxon>
        <taxon>Debaryomycetaceae</taxon>
        <taxon>Candida/Lodderomyces clade</taxon>
        <taxon>Candida</taxon>
    </lineage>
</organism>
<dbReference type="Proteomes" id="UP000002037">
    <property type="component" value="Unassembled WGS sequence"/>
</dbReference>
<dbReference type="SUPFAM" id="SSF117281">
    <property type="entry name" value="Kelch motif"/>
    <property type="match status" value="1"/>
</dbReference>
<protein>
    <recommendedName>
        <fullName evidence="3">BTB domain-containing protein</fullName>
    </recommendedName>
</protein>
<dbReference type="HOGENOM" id="CLU_014024_0_0_1"/>
<keyword evidence="2" id="KW-0677">Repeat</keyword>
<evidence type="ECO:0000256" key="2">
    <source>
        <dbReference type="ARBA" id="ARBA00022737"/>
    </source>
</evidence>
<dbReference type="KEGG" id="ctp:CTRG_03899"/>
<reference evidence="4 5" key="1">
    <citation type="journal article" date="2009" name="Nature">
        <title>Evolution of pathogenicity and sexual reproduction in eight Candida genomes.</title>
        <authorList>
            <person name="Butler G."/>
            <person name="Rasmussen M.D."/>
            <person name="Lin M.F."/>
            <person name="Santos M.A."/>
            <person name="Sakthikumar S."/>
            <person name="Munro C.A."/>
            <person name="Rheinbay E."/>
            <person name="Grabherr M."/>
            <person name="Forche A."/>
            <person name="Reedy J.L."/>
            <person name="Agrafioti I."/>
            <person name="Arnaud M.B."/>
            <person name="Bates S."/>
            <person name="Brown A.J."/>
            <person name="Brunke S."/>
            <person name="Costanzo M.C."/>
            <person name="Fitzpatrick D.A."/>
            <person name="de Groot P.W."/>
            <person name="Harris D."/>
            <person name="Hoyer L.L."/>
            <person name="Hube B."/>
            <person name="Klis F.M."/>
            <person name="Kodira C."/>
            <person name="Lennard N."/>
            <person name="Logue M.E."/>
            <person name="Martin R."/>
            <person name="Neiman A.M."/>
            <person name="Nikolaou E."/>
            <person name="Quail M.A."/>
            <person name="Quinn J."/>
            <person name="Santos M.C."/>
            <person name="Schmitzberger F.F."/>
            <person name="Sherlock G."/>
            <person name="Shah P."/>
            <person name="Silverstein K.A."/>
            <person name="Skrzypek M.S."/>
            <person name="Soll D."/>
            <person name="Staggs R."/>
            <person name="Stansfield I."/>
            <person name="Stumpf M.P."/>
            <person name="Sudbery P.E."/>
            <person name="Srikantha T."/>
            <person name="Zeng Q."/>
            <person name="Berman J."/>
            <person name="Berriman M."/>
            <person name="Heitman J."/>
            <person name="Gow N.A."/>
            <person name="Lorenz M.C."/>
            <person name="Birren B.W."/>
            <person name="Kellis M."/>
            <person name="Cuomo C.A."/>
        </authorList>
    </citation>
    <scope>NUCLEOTIDE SEQUENCE [LARGE SCALE GENOMIC DNA]</scope>
    <source>
        <strain evidence="5">ATCC MYA-3404 / T1</strain>
    </source>
</reference>
<evidence type="ECO:0000256" key="1">
    <source>
        <dbReference type="ARBA" id="ARBA00022441"/>
    </source>
</evidence>
<dbReference type="OrthoDB" id="432528at2759"/>
<sequence>MNTRLLFFVCLFSSAGKKRKIVLSNFSYFIFRQPDKRSLHLWYLYHVLARSSILSNNNNNNNNQYTHTFNIVTLLEMAEKHQPSMKTFDLKGSIPSYNVKSAIVACTGTPYVFLYGGFDQDDELDSNVYLLDTSTMTWEIDNKVEGLFREGHSAICIGNGNVLVFGGLPFEDEVPTTASATGEVKNDSLMMIYNIYEKKWIGPPLFALENSPSPRSRHACCLSEDGTKMYISGGLVKSSPLNDLYIYDLVTGIWSGPIEFVHRFDHTILVYKDRIFSFGGLDKDMNHVRSIVYYSLRTGSIGEIYLHSNDAIGALNEVSVLSSNINPSLCLKVNLPSWNSPKDSLKISCFNLDNFDTIELLNQKTIDYYFHDMDTMKCSWKSVFVNHNGKLYFLGKRNGKLANSFGGYLSTEDQQDKDVDEDETTNFPNEESLIQRLNFMLQINMNDFGISNTIDDSLSKDFLKLLIQQEFTDFEIICLENEEAKRVYESQPQQLPYSTKEIPVHKTILIARWPHFHTMLSSGMNESIENKLFLPEPYIRIKALIYYLYSGSIEFDSKYLEDITMVDYTGLLVLANMYALRDLASLVTKKLFHLFHTFQFEFNDETEDDVTVLLKIWKELALSDERIFLSPVIDLIKKKWSIITRSNSFLNLTKDEIVKLCQDSTDERSNSTHKSPYSSIHSVDTTDLITMTPTRQTHSPFVIDSPANHSTMFNDL</sequence>
<dbReference type="STRING" id="294747.C5MCE8"/>
<dbReference type="Gene3D" id="3.30.710.10">
    <property type="entry name" value="Potassium Channel Kv1.1, Chain A"/>
    <property type="match status" value="1"/>
</dbReference>
<accession>C5MCE8</accession>
<keyword evidence="5" id="KW-1185">Reference proteome</keyword>
<dbReference type="PROSITE" id="PS50097">
    <property type="entry name" value="BTB"/>
    <property type="match status" value="1"/>
</dbReference>
<dbReference type="GeneID" id="8297954"/>
<dbReference type="AlphaFoldDB" id="C5MCE8"/>